<feature type="region of interest" description="Disordered" evidence="4">
    <location>
        <begin position="25"/>
        <end position="48"/>
    </location>
</feature>
<dbReference type="Gene3D" id="2.130.10.10">
    <property type="entry name" value="YVTN repeat-like/Quinoprotein amine dehydrogenase"/>
    <property type="match status" value="1"/>
</dbReference>
<dbReference type="InterPro" id="IPR001680">
    <property type="entry name" value="WD40_rpt"/>
</dbReference>
<dbReference type="EMBL" id="BTRK01000006">
    <property type="protein sequence ID" value="GMR57975.1"/>
    <property type="molecule type" value="Genomic_DNA"/>
</dbReference>
<comment type="caution">
    <text evidence="5">The sequence shown here is derived from an EMBL/GenBank/DDBJ whole genome shotgun (WGS) entry which is preliminary data.</text>
</comment>
<dbReference type="GO" id="GO:0030674">
    <property type="term" value="F:protein-macromolecule adaptor activity"/>
    <property type="evidence" value="ECO:0007669"/>
    <property type="project" value="TreeGrafter"/>
</dbReference>
<dbReference type="GO" id="GO:0007095">
    <property type="term" value="P:mitotic G2 DNA damage checkpoint signaling"/>
    <property type="evidence" value="ECO:0007669"/>
    <property type="project" value="TreeGrafter"/>
</dbReference>
<feature type="compositionally biased region" description="Basic and acidic residues" evidence="4">
    <location>
        <begin position="312"/>
        <end position="321"/>
    </location>
</feature>
<evidence type="ECO:0008006" key="7">
    <source>
        <dbReference type="Google" id="ProtNLM"/>
    </source>
</evidence>
<evidence type="ECO:0000256" key="3">
    <source>
        <dbReference type="ARBA" id="ARBA00038344"/>
    </source>
</evidence>
<dbReference type="InterPro" id="IPR036322">
    <property type="entry name" value="WD40_repeat_dom_sf"/>
</dbReference>
<protein>
    <recommendedName>
        <fullName evidence="7">WD40 domain-containing protein</fullName>
    </recommendedName>
</protein>
<comment type="pathway">
    <text evidence="1">Protein modification; protein ubiquitination.</text>
</comment>
<dbReference type="PANTHER" id="PTHR22852">
    <property type="entry name" value="LETHAL 2 DENTICLELESS PROTEIN RETINOIC ACID-REGULATED NUCLEAR MATRIX-ASSOCIATED PROTEIN"/>
    <property type="match status" value="1"/>
</dbReference>
<dbReference type="SUPFAM" id="SSF50978">
    <property type="entry name" value="WD40 repeat-like"/>
    <property type="match status" value="1"/>
</dbReference>
<dbReference type="GO" id="GO:0043161">
    <property type="term" value="P:proteasome-mediated ubiquitin-dependent protein catabolic process"/>
    <property type="evidence" value="ECO:0007669"/>
    <property type="project" value="TreeGrafter"/>
</dbReference>
<evidence type="ECO:0000313" key="6">
    <source>
        <dbReference type="Proteomes" id="UP001328107"/>
    </source>
</evidence>
<evidence type="ECO:0000256" key="1">
    <source>
        <dbReference type="ARBA" id="ARBA00004906"/>
    </source>
</evidence>
<dbReference type="AlphaFoldDB" id="A0AAN5IBD5"/>
<comment type="similarity">
    <text evidence="3">Belongs to the WD repeat cdt2 family.</text>
</comment>
<dbReference type="Proteomes" id="UP001328107">
    <property type="component" value="Unassembled WGS sequence"/>
</dbReference>
<accession>A0AAN5IBD5</accession>
<dbReference type="InterPro" id="IPR051865">
    <property type="entry name" value="WD-repeat_CDT2_adapter"/>
</dbReference>
<evidence type="ECO:0000256" key="2">
    <source>
        <dbReference type="ARBA" id="ARBA00022786"/>
    </source>
</evidence>
<reference evidence="6" key="1">
    <citation type="submission" date="2022-10" db="EMBL/GenBank/DDBJ databases">
        <title>Genome assembly of Pristionchus species.</title>
        <authorList>
            <person name="Yoshida K."/>
            <person name="Sommer R.J."/>
        </authorList>
    </citation>
    <scope>NUCLEOTIDE SEQUENCE [LARGE SCALE GENOMIC DNA]</scope>
    <source>
        <strain evidence="6">RS5460</strain>
    </source>
</reference>
<sequence length="321" mass="35723">MASQLQHDYRRPTKVYRNCHVITRANSNHAKGKGRRRTGGESPDLSVPSITSMTFLDEHTLITASESGKSGIRLWDTRRGPEREESRPLAVLEVPCTSSREAGVSSMCLDRFKSSLFAVSTDNCIHEFLPNSGRVEPVRSYVGSSTRSDFQVKIACSPISDHILCGSGDGRALMWDASKFHSYSNQRFTGPASVSQKGINPVLSLGGHNNKVSFVGFSANAKYMLTMGYDEFRIWRRHGIALEEGHEMNDVASFERVEKLEQPREDEASRVMERISITPGPRLFLSPTKAGMAPLVKRKEPFSSPCTSSKRLFVDKENAHP</sequence>
<feature type="non-terminal residue" evidence="5">
    <location>
        <position position="321"/>
    </location>
</feature>
<feature type="region of interest" description="Disordered" evidence="4">
    <location>
        <begin position="299"/>
        <end position="321"/>
    </location>
</feature>
<keyword evidence="6" id="KW-1185">Reference proteome</keyword>
<dbReference type="PANTHER" id="PTHR22852:SF0">
    <property type="entry name" value="DENTICLELESS PROTEIN HOMOLOG"/>
    <property type="match status" value="1"/>
</dbReference>
<dbReference type="GO" id="GO:0005634">
    <property type="term" value="C:nucleus"/>
    <property type="evidence" value="ECO:0007669"/>
    <property type="project" value="TreeGrafter"/>
</dbReference>
<dbReference type="SMART" id="SM00320">
    <property type="entry name" value="WD40"/>
    <property type="match status" value="4"/>
</dbReference>
<organism evidence="5 6">
    <name type="scientific">Pristionchus mayeri</name>
    <dbReference type="NCBI Taxonomy" id="1317129"/>
    <lineage>
        <taxon>Eukaryota</taxon>
        <taxon>Metazoa</taxon>
        <taxon>Ecdysozoa</taxon>
        <taxon>Nematoda</taxon>
        <taxon>Chromadorea</taxon>
        <taxon>Rhabditida</taxon>
        <taxon>Rhabditina</taxon>
        <taxon>Diplogasteromorpha</taxon>
        <taxon>Diplogasteroidea</taxon>
        <taxon>Neodiplogasteridae</taxon>
        <taxon>Pristionchus</taxon>
    </lineage>
</organism>
<gene>
    <name evidence="5" type="ORF">PMAYCL1PPCAC_28170</name>
</gene>
<dbReference type="InterPro" id="IPR015943">
    <property type="entry name" value="WD40/YVTN_repeat-like_dom_sf"/>
</dbReference>
<name>A0AAN5IBD5_9BILA</name>
<evidence type="ECO:0000256" key="4">
    <source>
        <dbReference type="SAM" id="MobiDB-lite"/>
    </source>
</evidence>
<proteinExistence type="inferred from homology"/>
<evidence type="ECO:0000313" key="5">
    <source>
        <dbReference type="EMBL" id="GMR57975.1"/>
    </source>
</evidence>
<keyword evidence="2" id="KW-0833">Ubl conjugation pathway</keyword>